<sequence length="106" mass="11916">MGFCVQPVHNKVISGFRAIRQARAPVVGVEPATEGSLRIRYPLCHRRPEIIDKPLTQDQAVKLGSLRRFDKSQPRWCAFAPKTLIVFPNMHSLTCELLPPLCSPPN</sequence>
<gene>
    <name evidence="1" type="ORF">PoB_002347000</name>
</gene>
<reference evidence="1 2" key="1">
    <citation type="journal article" date="2021" name="Elife">
        <title>Chloroplast acquisition without the gene transfer in kleptoplastic sea slugs, Plakobranchus ocellatus.</title>
        <authorList>
            <person name="Maeda T."/>
            <person name="Takahashi S."/>
            <person name="Yoshida T."/>
            <person name="Shimamura S."/>
            <person name="Takaki Y."/>
            <person name="Nagai Y."/>
            <person name="Toyoda A."/>
            <person name="Suzuki Y."/>
            <person name="Arimoto A."/>
            <person name="Ishii H."/>
            <person name="Satoh N."/>
            <person name="Nishiyama T."/>
            <person name="Hasebe M."/>
            <person name="Maruyama T."/>
            <person name="Minagawa J."/>
            <person name="Obokata J."/>
            <person name="Shigenobu S."/>
        </authorList>
    </citation>
    <scope>NUCLEOTIDE SEQUENCE [LARGE SCALE GENOMIC DNA]</scope>
</reference>
<name>A0AAV3ZMQ5_9GAST</name>
<evidence type="ECO:0000313" key="1">
    <source>
        <dbReference type="EMBL" id="GFN96964.1"/>
    </source>
</evidence>
<protein>
    <submittedName>
        <fullName evidence="1">Uncharacterized protein</fullName>
    </submittedName>
</protein>
<accession>A0AAV3ZMQ5</accession>
<evidence type="ECO:0000313" key="2">
    <source>
        <dbReference type="Proteomes" id="UP000735302"/>
    </source>
</evidence>
<dbReference type="Proteomes" id="UP000735302">
    <property type="component" value="Unassembled WGS sequence"/>
</dbReference>
<keyword evidence="2" id="KW-1185">Reference proteome</keyword>
<organism evidence="1 2">
    <name type="scientific">Plakobranchus ocellatus</name>
    <dbReference type="NCBI Taxonomy" id="259542"/>
    <lineage>
        <taxon>Eukaryota</taxon>
        <taxon>Metazoa</taxon>
        <taxon>Spiralia</taxon>
        <taxon>Lophotrochozoa</taxon>
        <taxon>Mollusca</taxon>
        <taxon>Gastropoda</taxon>
        <taxon>Heterobranchia</taxon>
        <taxon>Euthyneura</taxon>
        <taxon>Panpulmonata</taxon>
        <taxon>Sacoglossa</taxon>
        <taxon>Placobranchoidea</taxon>
        <taxon>Plakobranchidae</taxon>
        <taxon>Plakobranchus</taxon>
    </lineage>
</organism>
<dbReference type="EMBL" id="BLXT01002711">
    <property type="protein sequence ID" value="GFN96964.1"/>
    <property type="molecule type" value="Genomic_DNA"/>
</dbReference>
<proteinExistence type="predicted"/>
<dbReference type="AlphaFoldDB" id="A0AAV3ZMQ5"/>
<comment type="caution">
    <text evidence="1">The sequence shown here is derived from an EMBL/GenBank/DDBJ whole genome shotgun (WGS) entry which is preliminary data.</text>
</comment>